<dbReference type="AlphaFoldDB" id="A0A846QP92"/>
<dbReference type="PANTHER" id="PTHR23132">
    <property type="entry name" value="D-ALANINE--D-ALANINE LIGASE"/>
    <property type="match status" value="1"/>
</dbReference>
<dbReference type="RefSeq" id="WP_167941381.1">
    <property type="nucleotide sequence ID" value="NZ_JAATJA010000002.1"/>
</dbReference>
<dbReference type="Pfam" id="PF07478">
    <property type="entry name" value="Dala_Dala_lig_C"/>
    <property type="match status" value="1"/>
</dbReference>
<dbReference type="SUPFAM" id="SSF52440">
    <property type="entry name" value="PreATP-grasp domain"/>
    <property type="match status" value="1"/>
</dbReference>
<name>A0A846QP92_9BACT</name>
<keyword evidence="7" id="KW-1185">Reference proteome</keyword>
<evidence type="ECO:0000256" key="4">
    <source>
        <dbReference type="PROSITE-ProRule" id="PRU00409"/>
    </source>
</evidence>
<reference evidence="6 7" key="1">
    <citation type="submission" date="2020-03" db="EMBL/GenBank/DDBJ databases">
        <title>Genomic Encyclopedia of Type Strains, Phase IV (KMG-IV): sequencing the most valuable type-strain genomes for metagenomic binning, comparative biology and taxonomic classification.</title>
        <authorList>
            <person name="Goeker M."/>
        </authorList>
    </citation>
    <scope>NUCLEOTIDE SEQUENCE [LARGE SCALE GENOMIC DNA]</scope>
    <source>
        <strain evidence="6 7">DSM 24233</strain>
    </source>
</reference>
<dbReference type="PROSITE" id="PS50975">
    <property type="entry name" value="ATP_GRASP"/>
    <property type="match status" value="1"/>
</dbReference>
<dbReference type="EC" id="6.3.2.4" evidence="6"/>
<feature type="domain" description="ATP-grasp" evidence="5">
    <location>
        <begin position="109"/>
        <end position="322"/>
    </location>
</feature>
<protein>
    <submittedName>
        <fullName evidence="6">D-alanine-D-alanine ligase</fullName>
        <ecNumber evidence="6">6.3.2.4</ecNumber>
    </submittedName>
</protein>
<dbReference type="Proteomes" id="UP000580856">
    <property type="component" value="Unassembled WGS sequence"/>
</dbReference>
<evidence type="ECO:0000259" key="5">
    <source>
        <dbReference type="PROSITE" id="PS50975"/>
    </source>
</evidence>
<dbReference type="InterPro" id="IPR016185">
    <property type="entry name" value="PreATP-grasp_dom_sf"/>
</dbReference>
<dbReference type="InterPro" id="IPR011761">
    <property type="entry name" value="ATP-grasp"/>
</dbReference>
<accession>A0A846QP92</accession>
<keyword evidence="4" id="KW-0547">Nucleotide-binding</keyword>
<organism evidence="6 7">
    <name type="scientific">Desulfobaculum xiamenense</name>
    <dbReference type="NCBI Taxonomy" id="995050"/>
    <lineage>
        <taxon>Bacteria</taxon>
        <taxon>Pseudomonadati</taxon>
        <taxon>Thermodesulfobacteriota</taxon>
        <taxon>Desulfovibrionia</taxon>
        <taxon>Desulfovibrionales</taxon>
        <taxon>Desulfovibrionaceae</taxon>
        <taxon>Desulfobaculum</taxon>
    </lineage>
</organism>
<dbReference type="PANTHER" id="PTHR23132:SF23">
    <property type="entry name" value="D-ALANINE--D-ALANINE LIGASE B"/>
    <property type="match status" value="1"/>
</dbReference>
<dbReference type="EMBL" id="JAATJA010000002">
    <property type="protein sequence ID" value="NJB68302.1"/>
    <property type="molecule type" value="Genomic_DNA"/>
</dbReference>
<dbReference type="Gene3D" id="3.40.50.20">
    <property type="match status" value="1"/>
</dbReference>
<keyword evidence="3" id="KW-0961">Cell wall biogenesis/degradation</keyword>
<dbReference type="GO" id="GO:0046872">
    <property type="term" value="F:metal ion binding"/>
    <property type="evidence" value="ECO:0007669"/>
    <property type="project" value="InterPro"/>
</dbReference>
<dbReference type="GO" id="GO:0008716">
    <property type="term" value="F:D-alanine-D-alanine ligase activity"/>
    <property type="evidence" value="ECO:0007669"/>
    <property type="project" value="UniProtKB-EC"/>
</dbReference>
<dbReference type="GO" id="GO:0071555">
    <property type="term" value="P:cell wall organization"/>
    <property type="evidence" value="ECO:0007669"/>
    <property type="project" value="UniProtKB-KW"/>
</dbReference>
<dbReference type="Gene3D" id="3.30.470.20">
    <property type="entry name" value="ATP-grasp fold, B domain"/>
    <property type="match status" value="1"/>
</dbReference>
<sequence length="337" mass="36405">MIVAVLYNRPLPGCGAEELDTMVQVRAVSETLRELGHGVYTVPFSLDLPDAAATLRALRPDIVFNLAEGADGKGRFIHFAPALLEDLGLPFTGADSTAMAVSSNKLMAKAHMRSAGLPTPPWRTLPQLDSGEREARGTFIIKSVWEHASIGLEGDCVVEVRSAAALMDAMLRLRGRMGGECFAERFLDGHEYCVAMLDSPNGPQALPPARMRFGGGTGSERVIGYRAKWDEEAPEYDLVRRDFDSCAADAALCRDLTSTALACWKAFGLSGYARVDFRTGAHGEVNIIDINANPCLSPDAGFAAALERAGIPYADAVRRILEAALVWHDAGRSVRRK</sequence>
<gene>
    <name evidence="6" type="ORF">GGQ74_001975</name>
</gene>
<dbReference type="GO" id="GO:0005524">
    <property type="term" value="F:ATP binding"/>
    <property type="evidence" value="ECO:0007669"/>
    <property type="project" value="UniProtKB-UniRule"/>
</dbReference>
<evidence type="ECO:0000313" key="6">
    <source>
        <dbReference type="EMBL" id="NJB68302.1"/>
    </source>
</evidence>
<comment type="similarity">
    <text evidence="1">Belongs to the D-alanine--D-alanine ligase family.</text>
</comment>
<dbReference type="SUPFAM" id="SSF56059">
    <property type="entry name" value="Glutathione synthetase ATP-binding domain-like"/>
    <property type="match status" value="1"/>
</dbReference>
<keyword evidence="2 6" id="KW-0436">Ligase</keyword>
<dbReference type="InterPro" id="IPR011095">
    <property type="entry name" value="Dala_Dala_lig_C"/>
</dbReference>
<comment type="caution">
    <text evidence="6">The sequence shown here is derived from an EMBL/GenBank/DDBJ whole genome shotgun (WGS) entry which is preliminary data.</text>
</comment>
<evidence type="ECO:0000256" key="1">
    <source>
        <dbReference type="ARBA" id="ARBA00010871"/>
    </source>
</evidence>
<evidence type="ECO:0000313" key="7">
    <source>
        <dbReference type="Proteomes" id="UP000580856"/>
    </source>
</evidence>
<evidence type="ECO:0000256" key="2">
    <source>
        <dbReference type="ARBA" id="ARBA00022598"/>
    </source>
</evidence>
<proteinExistence type="inferred from homology"/>
<evidence type="ECO:0000256" key="3">
    <source>
        <dbReference type="ARBA" id="ARBA00023316"/>
    </source>
</evidence>
<keyword evidence="4" id="KW-0067">ATP-binding</keyword>